<dbReference type="AlphaFoldDB" id="A0A316E000"/>
<comment type="caution">
    <text evidence="1">The sequence shown here is derived from an EMBL/GenBank/DDBJ whole genome shotgun (WGS) entry which is preliminary data.</text>
</comment>
<organism evidence="1 2">
    <name type="scientific">Arcicella aurantiaca</name>
    <dbReference type="NCBI Taxonomy" id="591202"/>
    <lineage>
        <taxon>Bacteria</taxon>
        <taxon>Pseudomonadati</taxon>
        <taxon>Bacteroidota</taxon>
        <taxon>Cytophagia</taxon>
        <taxon>Cytophagales</taxon>
        <taxon>Flectobacillaceae</taxon>
        <taxon>Arcicella</taxon>
    </lineage>
</organism>
<sequence>MMNSYLINPAISGIEDYVDIKTGYRNQWTDFPGAPVTYYVSANMPIGKPDRTSTGATPNISKTIRRPLSLSTEFRGAPRVPGHHGVGIAIVSDHVGANTQNSITASYAYHIPVSGNVKLAIGGSGGITQYSVDFSNLQVRDNPDQAIVDVSKLSAMQPYINLGAWLYSRHFFLGLSANQLLFDNYNYENPNKSVSTYSWIGTAYPHYFLTAGYRAEINEDWVIIPSTLIKRVNQAPMSFDINLKAVHKDRFWFGASYRHKDAAVGLLGVNISSFINLGYSYDYTLSDLRERSKGSHEIVVGIMLNNRHRIVCPQNLW</sequence>
<dbReference type="EMBL" id="QGGO01000017">
    <property type="protein sequence ID" value="PWK23316.1"/>
    <property type="molecule type" value="Genomic_DNA"/>
</dbReference>
<gene>
    <name evidence="1" type="ORF">LV89_03133</name>
</gene>
<proteinExistence type="predicted"/>
<evidence type="ECO:0000313" key="1">
    <source>
        <dbReference type="EMBL" id="PWK23316.1"/>
    </source>
</evidence>
<protein>
    <submittedName>
        <fullName evidence="1">Type IX secretion system PorP/SprF family membrane protein</fullName>
    </submittedName>
</protein>
<dbReference type="Proteomes" id="UP000245489">
    <property type="component" value="Unassembled WGS sequence"/>
</dbReference>
<dbReference type="NCBIfam" id="TIGR03519">
    <property type="entry name" value="T9SS_PorP_fam"/>
    <property type="match status" value="1"/>
</dbReference>
<evidence type="ECO:0000313" key="2">
    <source>
        <dbReference type="Proteomes" id="UP000245489"/>
    </source>
</evidence>
<keyword evidence="2" id="KW-1185">Reference proteome</keyword>
<reference evidence="1 2" key="1">
    <citation type="submission" date="2018-05" db="EMBL/GenBank/DDBJ databases">
        <title>Genomic Encyclopedia of Archaeal and Bacterial Type Strains, Phase II (KMG-II): from individual species to whole genera.</title>
        <authorList>
            <person name="Goeker M."/>
        </authorList>
    </citation>
    <scope>NUCLEOTIDE SEQUENCE [LARGE SCALE GENOMIC DNA]</scope>
    <source>
        <strain evidence="1 2">DSM 22214</strain>
    </source>
</reference>
<dbReference type="Pfam" id="PF11751">
    <property type="entry name" value="PorP_SprF"/>
    <property type="match status" value="1"/>
</dbReference>
<accession>A0A316E000</accession>
<dbReference type="InterPro" id="IPR019861">
    <property type="entry name" value="PorP/SprF_Bacteroidetes"/>
</dbReference>
<name>A0A316E000_9BACT</name>